<dbReference type="InterPro" id="IPR011598">
    <property type="entry name" value="bHLH_dom"/>
</dbReference>
<keyword evidence="2" id="KW-0805">Transcription regulation</keyword>
<dbReference type="EMBL" id="CACTIH010001895">
    <property type="protein sequence ID" value="CAA2967978.1"/>
    <property type="molecule type" value="Genomic_DNA"/>
</dbReference>
<dbReference type="InterPro" id="IPR036638">
    <property type="entry name" value="HLH_DNA-bd_sf"/>
</dbReference>
<feature type="domain" description="BHLH" evidence="6">
    <location>
        <begin position="55"/>
        <end position="109"/>
    </location>
</feature>
<comment type="caution">
    <text evidence="7">The sequence shown here is derived from an EMBL/GenBank/DDBJ whole genome shotgun (WGS) entry which is preliminary data.</text>
</comment>
<dbReference type="GO" id="GO:0046983">
    <property type="term" value="F:protein dimerization activity"/>
    <property type="evidence" value="ECO:0007669"/>
    <property type="project" value="InterPro"/>
</dbReference>
<evidence type="ECO:0000256" key="3">
    <source>
        <dbReference type="ARBA" id="ARBA00023125"/>
    </source>
</evidence>
<dbReference type="InterPro" id="IPR012340">
    <property type="entry name" value="NA-bd_OB-fold"/>
</dbReference>
<evidence type="ECO:0000256" key="1">
    <source>
        <dbReference type="ARBA" id="ARBA00004123"/>
    </source>
</evidence>
<dbReference type="GO" id="GO:0003677">
    <property type="term" value="F:DNA binding"/>
    <property type="evidence" value="ECO:0007669"/>
    <property type="project" value="UniProtKB-KW"/>
</dbReference>
<keyword evidence="8" id="KW-1185">Reference proteome</keyword>
<dbReference type="InterPro" id="IPR031657">
    <property type="entry name" value="REPA_OB_2"/>
</dbReference>
<accession>A0A8S0QLQ0</accession>
<keyword evidence="4" id="KW-0804">Transcription</keyword>
<dbReference type="SUPFAM" id="SSF47459">
    <property type="entry name" value="HLH, helix-loop-helix DNA-binding domain"/>
    <property type="match status" value="1"/>
</dbReference>
<dbReference type="PANTHER" id="PTHR12565">
    <property type="entry name" value="STEROL REGULATORY ELEMENT-BINDING PROTEIN"/>
    <property type="match status" value="1"/>
</dbReference>
<dbReference type="OrthoDB" id="1740937at2759"/>
<gene>
    <name evidence="7" type="ORF">OLEA9_A060620</name>
</gene>
<keyword evidence="5" id="KW-0539">Nucleus</keyword>
<dbReference type="Gramene" id="OE9A060620T1">
    <property type="protein sequence ID" value="OE9A060620C1"/>
    <property type="gene ID" value="OE9A060620"/>
</dbReference>
<reference evidence="7 8" key="1">
    <citation type="submission" date="2019-12" db="EMBL/GenBank/DDBJ databases">
        <authorList>
            <person name="Alioto T."/>
            <person name="Alioto T."/>
            <person name="Gomez Garrido J."/>
        </authorList>
    </citation>
    <scope>NUCLEOTIDE SEQUENCE [LARGE SCALE GENOMIC DNA]</scope>
</reference>
<evidence type="ECO:0000256" key="5">
    <source>
        <dbReference type="ARBA" id="ARBA00023242"/>
    </source>
</evidence>
<keyword evidence="3 7" id="KW-0238">DNA-binding</keyword>
<dbReference type="SMART" id="SM00353">
    <property type="entry name" value="HLH"/>
    <property type="match status" value="1"/>
</dbReference>
<organism evidence="7 8">
    <name type="scientific">Olea europaea subsp. europaea</name>
    <dbReference type="NCBI Taxonomy" id="158383"/>
    <lineage>
        <taxon>Eukaryota</taxon>
        <taxon>Viridiplantae</taxon>
        <taxon>Streptophyta</taxon>
        <taxon>Embryophyta</taxon>
        <taxon>Tracheophyta</taxon>
        <taxon>Spermatophyta</taxon>
        <taxon>Magnoliopsida</taxon>
        <taxon>eudicotyledons</taxon>
        <taxon>Gunneridae</taxon>
        <taxon>Pentapetalae</taxon>
        <taxon>asterids</taxon>
        <taxon>lamiids</taxon>
        <taxon>Lamiales</taxon>
        <taxon>Oleaceae</taxon>
        <taxon>Oleeae</taxon>
        <taxon>Olea</taxon>
    </lineage>
</organism>
<dbReference type="PROSITE" id="PS50888">
    <property type="entry name" value="BHLH"/>
    <property type="match status" value="1"/>
</dbReference>
<evidence type="ECO:0000256" key="2">
    <source>
        <dbReference type="ARBA" id="ARBA00023015"/>
    </source>
</evidence>
<dbReference type="Gene3D" id="2.40.50.140">
    <property type="entry name" value="Nucleic acid-binding proteins"/>
    <property type="match status" value="1"/>
</dbReference>
<dbReference type="PANTHER" id="PTHR12565:SF431">
    <property type="entry name" value="TRANSCRIPTION FACTOR BHLH137"/>
    <property type="match status" value="1"/>
</dbReference>
<dbReference type="SUPFAM" id="SSF50249">
    <property type="entry name" value="Nucleic acid-binding proteins"/>
    <property type="match status" value="1"/>
</dbReference>
<dbReference type="Pfam" id="PF16900">
    <property type="entry name" value="REPA_OB_2"/>
    <property type="match status" value="1"/>
</dbReference>
<evidence type="ECO:0000313" key="8">
    <source>
        <dbReference type="Proteomes" id="UP000594638"/>
    </source>
</evidence>
<dbReference type="Gene3D" id="4.10.280.10">
    <property type="entry name" value="Helix-loop-helix DNA-binding domain"/>
    <property type="match status" value="1"/>
</dbReference>
<dbReference type="AlphaFoldDB" id="A0A8S0QLQ0"/>
<sequence length="313" mass="35664">MFVSFVNLDLKEAKIKKSRKCKEFENKKTTKKDYNKAREEEAPAGYIHVRARRGQATDSPSVAERARRERISERMKLLHANVLGYVPHCDKVIAKALMLDEIINHVQSLQNQVKIFLIMLHEGFKLSFSISDIIGVAIEVRQKRIIQTHFGTQASLQDVILIDKNYQTVMLTLWDTFVEQECTAIVQNLPTKPVIWAINLKASSFNGITLSTKANSNIFINAELLTVTDYKEWVLTNKEKLDQLIERKPFVPISPPKLSPLADNKFTSIVELLGVYLGAWWIVMVVLDLFCDGVAKIWICCSDEIGGDLRDEI</sequence>
<name>A0A8S0QLQ0_OLEEU</name>
<evidence type="ECO:0000313" key="7">
    <source>
        <dbReference type="EMBL" id="CAA2967978.1"/>
    </source>
</evidence>
<dbReference type="Proteomes" id="UP000594638">
    <property type="component" value="Unassembled WGS sequence"/>
</dbReference>
<dbReference type="InterPro" id="IPR024097">
    <property type="entry name" value="bHLH_ZIP_TF"/>
</dbReference>
<dbReference type="GO" id="GO:0003700">
    <property type="term" value="F:DNA-binding transcription factor activity"/>
    <property type="evidence" value="ECO:0007669"/>
    <property type="project" value="TreeGrafter"/>
</dbReference>
<dbReference type="GO" id="GO:0005634">
    <property type="term" value="C:nucleus"/>
    <property type="evidence" value="ECO:0007669"/>
    <property type="project" value="UniProtKB-SubCell"/>
</dbReference>
<proteinExistence type="predicted"/>
<comment type="subcellular location">
    <subcellularLocation>
        <location evidence="1">Nucleus</location>
    </subcellularLocation>
</comment>
<evidence type="ECO:0000259" key="6">
    <source>
        <dbReference type="PROSITE" id="PS50888"/>
    </source>
</evidence>
<evidence type="ECO:0000256" key="4">
    <source>
        <dbReference type="ARBA" id="ARBA00023163"/>
    </source>
</evidence>
<protein>
    <submittedName>
        <fullName evidence="7">Replication A 70 kDa DNA-binding subunit D-like isoform X1</fullName>
    </submittedName>
</protein>